<dbReference type="EMBL" id="CM023472">
    <property type="protein sequence ID" value="KAH7960763.1"/>
    <property type="molecule type" value="Genomic_DNA"/>
</dbReference>
<sequence length="762" mass="82276">MGNGRATDFLSRADAISMALGFLLVAALVTGCVTRVSSVIYVPYIMEDACDGLPRTVQLPPTGPGSAIIMRSHQGAHYKSGLTCNFIVKTSNDYRIVVVFETIQFPGTTGNCSDSLLLSNVESPAGPICTSDVKEVISKGHIMNVTWSTGGGEPASSNDGFEAIVTAYKPGTAFCTFSQFKCANHRCVADNFACDGHNNCGDNSDEKCDFGTSFWRSFGSMSVMMMAILFMGVCMVMPLVARSCFGSPESQQQQQSTCVVQQADGTYQAVNALPPTPYPGMGPAPDGSQPQPQMMSQFTGATGIPVNMETGRQMRFPAPPRDLDNVDYPRTVVNPVNPIVMSLTDTSVPSLPDAFGESQPAFTSARPHQHPAPLPGFADLQQPFRTANVQMPPRQRTPMFQHSHPPLSLYDQPDPLRPFQVFGMGGGPFGPVPFGGGPITLGGPMGMPFGGPIGPFPPRMPALIIIETGDDDDSQFLDPPDPRGGLLPSSTSSSNQEAVFPTLLLQRRQQEMQRQQQQRAEEEEARAARRRPKHRHATGGAANISTPTGDSEFQDALPGSKDDHKEAKRQQRQVGKASPRVAPVTGAIPQPAPPPKTANKKDVDKDAIAEAEKTVMRVDRIETLTSAAAALQKMGLFGRPISAPSGNDCIGPDSVVIRRAKSQWDAPLDSNHEQNKIIYDLPSISTYEYASVWSNTSSTYSETTMTTTETDGSRGTQQQTSGDDSDVNYLRPTVSLENITVLDVAQQRDKELRDRRAAKKRE</sequence>
<keyword evidence="2" id="KW-1185">Reference proteome</keyword>
<dbReference type="Proteomes" id="UP000821865">
    <property type="component" value="Chromosome 3"/>
</dbReference>
<proteinExistence type="predicted"/>
<comment type="caution">
    <text evidence="1">The sequence shown here is derived from an EMBL/GenBank/DDBJ whole genome shotgun (WGS) entry which is preliminary data.</text>
</comment>
<evidence type="ECO:0000313" key="1">
    <source>
        <dbReference type="EMBL" id="KAH7960763.1"/>
    </source>
</evidence>
<name>A0ACB8D8V6_DERSI</name>
<reference evidence="1" key="1">
    <citation type="submission" date="2020-05" db="EMBL/GenBank/DDBJ databases">
        <title>Large-scale comparative analyses of tick genomes elucidate their genetic diversity and vector capacities.</title>
        <authorList>
            <person name="Jia N."/>
            <person name="Wang J."/>
            <person name="Shi W."/>
            <person name="Du L."/>
            <person name="Sun Y."/>
            <person name="Zhan W."/>
            <person name="Jiang J."/>
            <person name="Wang Q."/>
            <person name="Zhang B."/>
            <person name="Ji P."/>
            <person name="Sakyi L.B."/>
            <person name="Cui X."/>
            <person name="Yuan T."/>
            <person name="Jiang B."/>
            <person name="Yang W."/>
            <person name="Lam T.T.-Y."/>
            <person name="Chang Q."/>
            <person name="Ding S."/>
            <person name="Wang X."/>
            <person name="Zhu J."/>
            <person name="Ruan X."/>
            <person name="Zhao L."/>
            <person name="Wei J."/>
            <person name="Que T."/>
            <person name="Du C."/>
            <person name="Cheng J."/>
            <person name="Dai P."/>
            <person name="Han X."/>
            <person name="Huang E."/>
            <person name="Gao Y."/>
            <person name="Liu J."/>
            <person name="Shao H."/>
            <person name="Ye R."/>
            <person name="Li L."/>
            <person name="Wei W."/>
            <person name="Wang X."/>
            <person name="Wang C."/>
            <person name="Yang T."/>
            <person name="Huo Q."/>
            <person name="Li W."/>
            <person name="Guo W."/>
            <person name="Chen H."/>
            <person name="Zhou L."/>
            <person name="Ni X."/>
            <person name="Tian J."/>
            <person name="Zhou Y."/>
            <person name="Sheng Y."/>
            <person name="Liu T."/>
            <person name="Pan Y."/>
            <person name="Xia L."/>
            <person name="Li J."/>
            <person name="Zhao F."/>
            <person name="Cao W."/>
        </authorList>
    </citation>
    <scope>NUCLEOTIDE SEQUENCE</scope>
    <source>
        <strain evidence="1">Dsil-2018</strain>
    </source>
</reference>
<accession>A0ACB8D8V6</accession>
<evidence type="ECO:0000313" key="2">
    <source>
        <dbReference type="Proteomes" id="UP000821865"/>
    </source>
</evidence>
<gene>
    <name evidence="1" type="ORF">HPB49_023092</name>
</gene>
<protein>
    <submittedName>
        <fullName evidence="1">Uncharacterized protein</fullName>
    </submittedName>
</protein>
<organism evidence="1 2">
    <name type="scientific">Dermacentor silvarum</name>
    <name type="common">Tick</name>
    <dbReference type="NCBI Taxonomy" id="543639"/>
    <lineage>
        <taxon>Eukaryota</taxon>
        <taxon>Metazoa</taxon>
        <taxon>Ecdysozoa</taxon>
        <taxon>Arthropoda</taxon>
        <taxon>Chelicerata</taxon>
        <taxon>Arachnida</taxon>
        <taxon>Acari</taxon>
        <taxon>Parasitiformes</taxon>
        <taxon>Ixodida</taxon>
        <taxon>Ixodoidea</taxon>
        <taxon>Ixodidae</taxon>
        <taxon>Rhipicephalinae</taxon>
        <taxon>Dermacentor</taxon>
    </lineage>
</organism>